<dbReference type="Gene3D" id="1.10.287.130">
    <property type="match status" value="1"/>
</dbReference>
<name>A0A2S9SRJ1_9BACT</name>
<keyword evidence="15" id="KW-0812">Transmembrane</keyword>
<keyword evidence="15" id="KW-1133">Transmembrane helix</keyword>
<comment type="similarity">
    <text evidence="4">Belongs to the NMT1/THI5 family.</text>
</comment>
<evidence type="ECO:0000256" key="6">
    <source>
        <dbReference type="ARBA" id="ARBA00012438"/>
    </source>
</evidence>
<evidence type="ECO:0000256" key="2">
    <source>
        <dbReference type="ARBA" id="ARBA00003469"/>
    </source>
</evidence>
<evidence type="ECO:0000256" key="12">
    <source>
        <dbReference type="ARBA" id="ARBA00023004"/>
    </source>
</evidence>
<accession>A0A2S9SRJ1</accession>
<reference evidence="17 18" key="1">
    <citation type="submission" date="2017-09" db="EMBL/GenBank/DDBJ databases">
        <title>Reassesment of A. cryaerophilus.</title>
        <authorList>
            <person name="Perez-Cataluna A."/>
            <person name="Collado L."/>
            <person name="Salgado O."/>
            <person name="Lefinanco V."/>
            <person name="Figueras M.J."/>
        </authorList>
    </citation>
    <scope>NUCLEOTIDE SEQUENCE [LARGE SCALE GENOMIC DNA]</scope>
    <source>
        <strain evidence="17 18">LMG 9861</strain>
    </source>
</reference>
<dbReference type="Pfam" id="PF00512">
    <property type="entry name" value="HisKA"/>
    <property type="match status" value="1"/>
</dbReference>
<keyword evidence="8" id="KW-0808">Transferase</keyword>
<dbReference type="SUPFAM" id="SSF47384">
    <property type="entry name" value="Homodimeric domain of signal transducing histidine kinase"/>
    <property type="match status" value="1"/>
</dbReference>
<evidence type="ECO:0000256" key="14">
    <source>
        <dbReference type="ARBA" id="ARBA00048179"/>
    </source>
</evidence>
<dbReference type="EC" id="2.7.13.3" evidence="6"/>
<dbReference type="AlphaFoldDB" id="A0A2S9SRJ1"/>
<comment type="subunit">
    <text evidence="5">Homodimer.</text>
</comment>
<dbReference type="PANTHER" id="PTHR31528">
    <property type="entry name" value="4-AMINO-5-HYDROXYMETHYL-2-METHYLPYRIMIDINE PHOSPHATE SYNTHASE THI11-RELATED"/>
    <property type="match status" value="1"/>
</dbReference>
<evidence type="ECO:0000313" key="17">
    <source>
        <dbReference type="EMBL" id="PRM89215.1"/>
    </source>
</evidence>
<comment type="function">
    <text evidence="2">Responsible for the formation of the pyrimidine heterocycle in the thiamine biosynthesis pathway. Catalyzes the formation of hydroxymethylpyrimidine phosphate (HMP-P) from histidine and pyridoxal phosphate (PLP). The protein uses PLP and the active site histidine to form HMP-P, generating an inactive enzyme. The enzyme can only undergo a single turnover, which suggests it is a suicide enzyme.</text>
</comment>
<dbReference type="Pfam" id="PF02518">
    <property type="entry name" value="HATPase_c"/>
    <property type="match status" value="1"/>
</dbReference>
<proteinExistence type="inferred from homology"/>
<dbReference type="SUPFAM" id="SSF55874">
    <property type="entry name" value="ATPase domain of HSP90 chaperone/DNA topoisomerase II/histidine kinase"/>
    <property type="match status" value="1"/>
</dbReference>
<dbReference type="CDD" id="cd00082">
    <property type="entry name" value="HisKA"/>
    <property type="match status" value="1"/>
</dbReference>
<evidence type="ECO:0000256" key="8">
    <source>
        <dbReference type="ARBA" id="ARBA00022679"/>
    </source>
</evidence>
<sequence length="646" mass="75913">MRLFLNLKLLFLIIFLNIDLYSKDLTKVTIQLSWFDQFQFAGYYMAKEQGFYKDAGLDVQILPFSLGMNIPKMVNDGDVDFAIGRENLILEKAKYPKIIALAAIFQATPLVLLTTKDSGIDRFKKFENKKLMITKDDGSEVSLKAMLTASKIDLKSITQVEHSHNIYDLIEKRVDIISAYTSKAPYILQKEQIKYNIFYPKDYGFDMYSDFLITNIDKYNNDYSIVEKFKKASLKGWEYAYNNIEKSVDIIFEKYNTQNISKDELIFEANELKKLSYLNDNKLGDMKQEKVQRIYDLYNVMGYINSEFKIDNFIGYDKKSRVEKWLYSKFEEHFNLAFLWKFILIIFIITAIFVYRQYFIIKLNKRLKNLVNIKTNRLKIMNKKLATRIKKELDKHQEKDRILAQQQKMVAMGQMIENIAHQWRQPLSVISTSASGLKLKKQLNILEDEELIKSIEQIVDTAKYLSDTIDDFRYFFKPQKDKTKFSLVKNIEKSLSFLETVLKENSIKVEFEYEDIDITAYETELMQVFINIISNSKDAFIEKKIKDRVIFISIKNFPNRILIEIKDNAGGVEDDILDKVFEPYFTTKHQYSGTGIGLYMSNQIIKTHLNGDIFMKNCSFKYKNIEQKGVITTIILTKNIFEEIKN</sequence>
<dbReference type="InterPro" id="IPR005467">
    <property type="entry name" value="His_kinase_dom"/>
</dbReference>
<dbReference type="Gene3D" id="3.40.190.10">
    <property type="entry name" value="Periplasmic binding protein-like II"/>
    <property type="match status" value="2"/>
</dbReference>
<evidence type="ECO:0000256" key="15">
    <source>
        <dbReference type="SAM" id="Phobius"/>
    </source>
</evidence>
<comment type="pathway">
    <text evidence="3">Cofactor biosynthesis; thiamine diphosphate biosynthesis.</text>
</comment>
<dbReference type="PRINTS" id="PR00344">
    <property type="entry name" value="BCTRLSENSOR"/>
</dbReference>
<keyword evidence="10" id="KW-0663">Pyridoxal phosphate</keyword>
<dbReference type="GO" id="GO:0009228">
    <property type="term" value="P:thiamine biosynthetic process"/>
    <property type="evidence" value="ECO:0007669"/>
    <property type="project" value="UniProtKB-KW"/>
</dbReference>
<feature type="transmembrane region" description="Helical" evidence="15">
    <location>
        <begin position="338"/>
        <end position="358"/>
    </location>
</feature>
<keyword evidence="15" id="KW-0472">Membrane</keyword>
<evidence type="ECO:0000256" key="5">
    <source>
        <dbReference type="ARBA" id="ARBA00011738"/>
    </source>
</evidence>
<comment type="catalytic activity">
    <reaction evidence="14">
        <text>N(6)-(pyridoxal phosphate)-L-lysyl-[4-amino-5-hydroxymethyl-2-methylpyrimidine phosphate synthase] + L-histidyl-[4-amino-5-hydroxymethyl-2-methylpyrimidine phosphate synthase] + 2 Fe(3+) + 4 H2O = L-lysyl-[4-amino-5-hydroxymethyl-2-methylpyrimidine phosphate synthase] + (2S)-2-amino-5-hydroxy-4-oxopentanoyl-[4-amino-5-hydroxymethyl-2-methylpyrimidine phosphate synthase] + 4-amino-2-methyl-5-(phosphooxymethyl)pyrimidine + 3-oxopropanoate + 2 Fe(2+) + 2 H(+)</text>
        <dbReference type="Rhea" id="RHEA:65756"/>
        <dbReference type="Rhea" id="RHEA-COMP:16892"/>
        <dbReference type="Rhea" id="RHEA-COMP:16893"/>
        <dbReference type="Rhea" id="RHEA-COMP:16894"/>
        <dbReference type="Rhea" id="RHEA-COMP:16895"/>
        <dbReference type="ChEBI" id="CHEBI:15377"/>
        <dbReference type="ChEBI" id="CHEBI:15378"/>
        <dbReference type="ChEBI" id="CHEBI:29033"/>
        <dbReference type="ChEBI" id="CHEBI:29034"/>
        <dbReference type="ChEBI" id="CHEBI:29969"/>
        <dbReference type="ChEBI" id="CHEBI:29979"/>
        <dbReference type="ChEBI" id="CHEBI:33190"/>
        <dbReference type="ChEBI" id="CHEBI:58354"/>
        <dbReference type="ChEBI" id="CHEBI:143915"/>
        <dbReference type="ChEBI" id="CHEBI:157692"/>
    </reaction>
    <physiologicalReaction direction="left-to-right" evidence="14">
        <dbReference type="Rhea" id="RHEA:65757"/>
    </physiologicalReaction>
</comment>
<comment type="catalytic activity">
    <reaction evidence="1">
        <text>ATP + protein L-histidine = ADP + protein N-phospho-L-histidine.</text>
        <dbReference type="EC" id="2.7.13.3"/>
    </reaction>
</comment>
<keyword evidence="9" id="KW-0479">Metal-binding</keyword>
<dbReference type="EMBL" id="NXGJ01000001">
    <property type="protein sequence ID" value="PRM89215.1"/>
    <property type="molecule type" value="Genomic_DNA"/>
</dbReference>
<evidence type="ECO:0000256" key="11">
    <source>
        <dbReference type="ARBA" id="ARBA00022977"/>
    </source>
</evidence>
<dbReference type="InterPro" id="IPR036097">
    <property type="entry name" value="HisK_dim/P_sf"/>
</dbReference>
<dbReference type="SMART" id="SM00387">
    <property type="entry name" value="HATPase_c"/>
    <property type="match status" value="1"/>
</dbReference>
<dbReference type="GO" id="GO:0046872">
    <property type="term" value="F:metal ion binding"/>
    <property type="evidence" value="ECO:0007669"/>
    <property type="project" value="UniProtKB-KW"/>
</dbReference>
<dbReference type="InterPro" id="IPR015168">
    <property type="entry name" value="SsuA/THI5"/>
</dbReference>
<evidence type="ECO:0000256" key="7">
    <source>
        <dbReference type="ARBA" id="ARBA00022553"/>
    </source>
</evidence>
<dbReference type="Proteomes" id="UP000239065">
    <property type="component" value="Unassembled WGS sequence"/>
</dbReference>
<dbReference type="GO" id="GO:0000155">
    <property type="term" value="F:phosphorelay sensor kinase activity"/>
    <property type="evidence" value="ECO:0007669"/>
    <property type="project" value="InterPro"/>
</dbReference>
<gene>
    <name evidence="17" type="ORF">CJ669_01585</name>
</gene>
<dbReference type="SMART" id="SM00388">
    <property type="entry name" value="HisKA"/>
    <property type="match status" value="1"/>
</dbReference>
<organism evidence="17 18">
    <name type="scientific">Aliarcobacter cryaerophilus</name>
    <dbReference type="NCBI Taxonomy" id="28198"/>
    <lineage>
        <taxon>Bacteria</taxon>
        <taxon>Pseudomonadati</taxon>
        <taxon>Campylobacterota</taxon>
        <taxon>Epsilonproteobacteria</taxon>
        <taxon>Campylobacterales</taxon>
        <taxon>Arcobacteraceae</taxon>
        <taxon>Aliarcobacter</taxon>
    </lineage>
</organism>
<evidence type="ECO:0000259" key="16">
    <source>
        <dbReference type="PROSITE" id="PS50109"/>
    </source>
</evidence>
<dbReference type="InterPro" id="IPR003661">
    <property type="entry name" value="HisK_dim/P_dom"/>
</dbReference>
<keyword evidence="12" id="KW-0408">Iron</keyword>
<protein>
    <recommendedName>
        <fullName evidence="6">histidine kinase</fullName>
        <ecNumber evidence="6">2.7.13.3</ecNumber>
    </recommendedName>
    <alternativeName>
        <fullName evidence="13">Thiamine pyrimidine synthase</fullName>
    </alternativeName>
</protein>
<evidence type="ECO:0000256" key="4">
    <source>
        <dbReference type="ARBA" id="ARBA00009406"/>
    </source>
</evidence>
<keyword evidence="7" id="KW-0597">Phosphoprotein</keyword>
<evidence type="ECO:0000256" key="3">
    <source>
        <dbReference type="ARBA" id="ARBA00004948"/>
    </source>
</evidence>
<dbReference type="PANTHER" id="PTHR31528:SF1">
    <property type="entry name" value="4-AMINO-5-HYDROXYMETHYL-2-METHYLPYRIMIDINE PHOSPHATE SYNTHASE THI11-RELATED"/>
    <property type="match status" value="1"/>
</dbReference>
<keyword evidence="11" id="KW-0784">Thiamine biosynthesis</keyword>
<dbReference type="InterPro" id="IPR027939">
    <property type="entry name" value="NMT1/THI5"/>
</dbReference>
<dbReference type="Gene3D" id="3.30.565.10">
    <property type="entry name" value="Histidine kinase-like ATPase, C-terminal domain"/>
    <property type="match status" value="1"/>
</dbReference>
<dbReference type="PROSITE" id="PS50109">
    <property type="entry name" value="HIS_KIN"/>
    <property type="match status" value="1"/>
</dbReference>
<evidence type="ECO:0000256" key="13">
    <source>
        <dbReference type="ARBA" id="ARBA00033171"/>
    </source>
</evidence>
<dbReference type="InterPro" id="IPR004358">
    <property type="entry name" value="Sig_transdc_His_kin-like_C"/>
</dbReference>
<evidence type="ECO:0000256" key="10">
    <source>
        <dbReference type="ARBA" id="ARBA00022898"/>
    </source>
</evidence>
<dbReference type="Pfam" id="PF09084">
    <property type="entry name" value="NMT1"/>
    <property type="match status" value="1"/>
</dbReference>
<dbReference type="InterPro" id="IPR036890">
    <property type="entry name" value="HATPase_C_sf"/>
</dbReference>
<evidence type="ECO:0000313" key="18">
    <source>
        <dbReference type="Proteomes" id="UP000239065"/>
    </source>
</evidence>
<comment type="caution">
    <text evidence="17">The sequence shown here is derived from an EMBL/GenBank/DDBJ whole genome shotgun (WGS) entry which is preliminary data.</text>
</comment>
<evidence type="ECO:0000256" key="9">
    <source>
        <dbReference type="ARBA" id="ARBA00022723"/>
    </source>
</evidence>
<dbReference type="InterPro" id="IPR003594">
    <property type="entry name" value="HATPase_dom"/>
</dbReference>
<feature type="domain" description="Histidine kinase" evidence="16">
    <location>
        <begin position="418"/>
        <end position="640"/>
    </location>
</feature>
<dbReference type="SUPFAM" id="SSF53850">
    <property type="entry name" value="Periplasmic binding protein-like II"/>
    <property type="match status" value="1"/>
</dbReference>
<evidence type="ECO:0000256" key="1">
    <source>
        <dbReference type="ARBA" id="ARBA00000085"/>
    </source>
</evidence>
<dbReference type="RefSeq" id="WP_105908408.1">
    <property type="nucleotide sequence ID" value="NZ_NXGJ01000001.1"/>
</dbReference>